<dbReference type="EMBL" id="CAADRN010000028">
    <property type="protein sequence ID" value="VFU11595.1"/>
    <property type="molecule type" value="Genomic_DNA"/>
</dbReference>
<protein>
    <recommendedName>
        <fullName evidence="3">Spore coat associated protein JA (CotJA)</fullName>
    </recommendedName>
</protein>
<name>A0A485LUG9_9ZZZZ</name>
<dbReference type="AlphaFoldDB" id="A0A485LUG9"/>
<evidence type="ECO:0008006" key="3">
    <source>
        <dbReference type="Google" id="ProtNLM"/>
    </source>
</evidence>
<feature type="region of interest" description="Disordered" evidence="1">
    <location>
        <begin position="1"/>
        <end position="26"/>
    </location>
</feature>
<organism evidence="2">
    <name type="scientific">anaerobic digester metagenome</name>
    <dbReference type="NCBI Taxonomy" id="1263854"/>
    <lineage>
        <taxon>unclassified sequences</taxon>
        <taxon>metagenomes</taxon>
        <taxon>ecological metagenomes</taxon>
    </lineage>
</organism>
<reference evidence="2" key="1">
    <citation type="submission" date="2019-03" db="EMBL/GenBank/DDBJ databases">
        <authorList>
            <person name="Hao L."/>
        </authorList>
    </citation>
    <scope>NUCLEOTIDE SEQUENCE</scope>
</reference>
<dbReference type="Pfam" id="PF11007">
    <property type="entry name" value="CotJA"/>
    <property type="match status" value="1"/>
</dbReference>
<proteinExistence type="predicted"/>
<dbReference type="InterPro" id="IPR020256">
    <property type="entry name" value="Spore_coat_CotJA"/>
</dbReference>
<sequence>MSQKEPYQTRPLKPGSGQDISQKEQTGIEIATAELQAAPDYQTAGFGPVYRLARAYVVWQKYGPVFSPAEALEKGTAFPDLYSPYPL</sequence>
<evidence type="ECO:0000313" key="2">
    <source>
        <dbReference type="EMBL" id="VFU11595.1"/>
    </source>
</evidence>
<evidence type="ECO:0000256" key="1">
    <source>
        <dbReference type="SAM" id="MobiDB-lite"/>
    </source>
</evidence>
<accession>A0A485LUG9</accession>
<gene>
    <name evidence="2" type="ORF">SCFA_1230010</name>
</gene>